<dbReference type="Pfam" id="PF03793">
    <property type="entry name" value="PASTA"/>
    <property type="match status" value="1"/>
</dbReference>
<evidence type="ECO:0000313" key="2">
    <source>
        <dbReference type="EMBL" id="SNR46395.1"/>
    </source>
</evidence>
<dbReference type="RefSeq" id="WP_176439090.1">
    <property type="nucleotide sequence ID" value="NZ_FZNN01000006.1"/>
</dbReference>
<gene>
    <name evidence="2" type="ORF">SAMN06265370_10639</name>
</gene>
<feature type="domain" description="PASTA" evidence="1">
    <location>
        <begin position="36"/>
        <end position="103"/>
    </location>
</feature>
<evidence type="ECO:0000259" key="1">
    <source>
        <dbReference type="PROSITE" id="PS51178"/>
    </source>
</evidence>
<proteinExistence type="predicted"/>
<accession>A0A238WIK6</accession>
<evidence type="ECO:0000313" key="3">
    <source>
        <dbReference type="Proteomes" id="UP000198417"/>
    </source>
</evidence>
<dbReference type="Gene3D" id="3.30.10.20">
    <property type="match status" value="1"/>
</dbReference>
<dbReference type="PROSITE" id="PS51257">
    <property type="entry name" value="PROKAR_LIPOPROTEIN"/>
    <property type="match status" value="1"/>
</dbReference>
<sequence>MKQTFIIAFAAVLLGACVPQETPRQPPAVPADTAASETLVIMPDVVGLGSGQAVSILRNLDPQMAIGLARSTNDAPKDTVFKQDPAPGVEIVEGRLVVLSVSKGPASQPIFVPALIGEKYSVATRQLGKLKIPYTHVAGSLEEGSRPLNLCESKVWYPVVESISPPAGTEWREGRTPLRITTKKKTEYRSFPPPAGRICP</sequence>
<protein>
    <submittedName>
        <fullName evidence="2">PASTA domain-containing protein</fullName>
    </submittedName>
</protein>
<dbReference type="SMART" id="SM00740">
    <property type="entry name" value="PASTA"/>
    <property type="match status" value="1"/>
</dbReference>
<dbReference type="AlphaFoldDB" id="A0A238WIK6"/>
<name>A0A238WIK6_9RHOB</name>
<dbReference type="CDD" id="cd06577">
    <property type="entry name" value="PASTA_pknB"/>
    <property type="match status" value="1"/>
</dbReference>
<organism evidence="2 3">
    <name type="scientific">Puniceibacterium sediminis</name>
    <dbReference type="NCBI Taxonomy" id="1608407"/>
    <lineage>
        <taxon>Bacteria</taxon>
        <taxon>Pseudomonadati</taxon>
        <taxon>Pseudomonadota</taxon>
        <taxon>Alphaproteobacteria</taxon>
        <taxon>Rhodobacterales</taxon>
        <taxon>Paracoccaceae</taxon>
        <taxon>Puniceibacterium</taxon>
    </lineage>
</organism>
<dbReference type="EMBL" id="FZNN01000006">
    <property type="protein sequence ID" value="SNR46395.1"/>
    <property type="molecule type" value="Genomic_DNA"/>
</dbReference>
<dbReference type="Proteomes" id="UP000198417">
    <property type="component" value="Unassembled WGS sequence"/>
</dbReference>
<dbReference type="InterPro" id="IPR005543">
    <property type="entry name" value="PASTA_dom"/>
</dbReference>
<keyword evidence="3" id="KW-1185">Reference proteome</keyword>
<dbReference type="PROSITE" id="PS51178">
    <property type="entry name" value="PASTA"/>
    <property type="match status" value="1"/>
</dbReference>
<reference evidence="2 3" key="1">
    <citation type="submission" date="2017-06" db="EMBL/GenBank/DDBJ databases">
        <authorList>
            <person name="Kim H.J."/>
            <person name="Triplett B.A."/>
        </authorList>
    </citation>
    <scope>NUCLEOTIDE SEQUENCE [LARGE SCALE GENOMIC DNA]</scope>
    <source>
        <strain evidence="2 3">DSM 29052</strain>
    </source>
</reference>